<keyword evidence="5 9" id="KW-0805">Transcription regulation</keyword>
<feature type="modified residue" description="4-aspartylphosphate" evidence="10">
    <location>
        <position position="54"/>
    </location>
</feature>
<dbReference type="PIRSF" id="PIRSF006171">
    <property type="entry name" value="RR_citrat_malat"/>
    <property type="match status" value="1"/>
</dbReference>
<comment type="caution">
    <text evidence="12">The sequence shown here is derived from an EMBL/GenBank/DDBJ whole genome shotgun (WGS) entry which is preliminary data.</text>
</comment>
<dbReference type="PROSITE" id="PS50110">
    <property type="entry name" value="RESPONSE_REGULATORY"/>
    <property type="match status" value="1"/>
</dbReference>
<keyword evidence="6 9" id="KW-0238">DNA-binding</keyword>
<dbReference type="SMART" id="SM00448">
    <property type="entry name" value="REC"/>
    <property type="match status" value="1"/>
</dbReference>
<dbReference type="PANTHER" id="PTHR45526:SF1">
    <property type="entry name" value="TRANSCRIPTIONAL REGULATORY PROTEIN DCUR-RELATED"/>
    <property type="match status" value="1"/>
</dbReference>
<dbReference type="InterPro" id="IPR051271">
    <property type="entry name" value="2C-system_Tx_regulators"/>
</dbReference>
<dbReference type="EMBL" id="QYJN01000003">
    <property type="protein sequence ID" value="RIP34898.1"/>
    <property type="molecule type" value="Genomic_DNA"/>
</dbReference>
<keyword evidence="7 9" id="KW-0010">Activator</keyword>
<dbReference type="InterPro" id="IPR036390">
    <property type="entry name" value="WH_DNA-bd_sf"/>
</dbReference>
<sequence length="238" mass="27446">MIRVLIVEDDPMVAQLNKQFIEKIAGYDLVDITHNVKDAISVIETQPIDLVLLDVYMPDENGLTLLTYLRTHHYKIDAILITAASNVDKIQTAFRYGAIDYLIKPFEFERFKQSLLQYKHKHQFFSENQSLDQSTLDSRLFNTTQTESDDTTTTLPKGLTKATLKVIIDKVNHSGKQTFSTDEIAEIADVSRVSVRKYLKFLADINVLEESLTYGIGRPVYQYKFRQDNLHYLTPYLN</sequence>
<protein>
    <recommendedName>
        <fullName evidence="9">Transcriptional regulatory protein</fullName>
    </recommendedName>
</protein>
<dbReference type="Proteomes" id="UP000265541">
    <property type="component" value="Unassembled WGS sequence"/>
</dbReference>
<dbReference type="Pfam" id="PF00072">
    <property type="entry name" value="Response_reg"/>
    <property type="match status" value="1"/>
</dbReference>
<evidence type="ECO:0000256" key="7">
    <source>
        <dbReference type="ARBA" id="ARBA00023159"/>
    </source>
</evidence>
<evidence type="ECO:0000256" key="3">
    <source>
        <dbReference type="ARBA" id="ARBA00022553"/>
    </source>
</evidence>
<evidence type="ECO:0000256" key="5">
    <source>
        <dbReference type="ARBA" id="ARBA00023015"/>
    </source>
</evidence>
<keyword evidence="8 9" id="KW-0804">Transcription</keyword>
<evidence type="ECO:0000256" key="4">
    <source>
        <dbReference type="ARBA" id="ARBA00023012"/>
    </source>
</evidence>
<evidence type="ECO:0000256" key="1">
    <source>
        <dbReference type="ARBA" id="ARBA00004496"/>
    </source>
</evidence>
<dbReference type="InterPro" id="IPR001789">
    <property type="entry name" value="Sig_transdc_resp-reg_receiver"/>
</dbReference>
<organism evidence="12 13">
    <name type="scientific">Staphylococcus gallinarum</name>
    <dbReference type="NCBI Taxonomy" id="1293"/>
    <lineage>
        <taxon>Bacteria</taxon>
        <taxon>Bacillati</taxon>
        <taxon>Bacillota</taxon>
        <taxon>Bacilli</taxon>
        <taxon>Bacillales</taxon>
        <taxon>Staphylococcaceae</taxon>
        <taxon>Staphylococcus</taxon>
    </lineage>
</organism>
<dbReference type="OrthoDB" id="9759232at2"/>
<gene>
    <name evidence="12" type="ORF">BUZ14_06900</name>
</gene>
<comment type="subcellular location">
    <subcellularLocation>
        <location evidence="1 9">Cytoplasm</location>
    </subcellularLocation>
</comment>
<dbReference type="PANTHER" id="PTHR45526">
    <property type="entry name" value="TRANSCRIPTIONAL REGULATORY PROTEIN DPIA"/>
    <property type="match status" value="1"/>
</dbReference>
<dbReference type="SUPFAM" id="SSF52172">
    <property type="entry name" value="CheY-like"/>
    <property type="match status" value="1"/>
</dbReference>
<keyword evidence="4 9" id="KW-0902">Two-component regulatory system</keyword>
<proteinExistence type="predicted"/>
<evidence type="ECO:0000313" key="13">
    <source>
        <dbReference type="Proteomes" id="UP000265541"/>
    </source>
</evidence>
<evidence type="ECO:0000256" key="6">
    <source>
        <dbReference type="ARBA" id="ARBA00023125"/>
    </source>
</evidence>
<dbReference type="GO" id="GO:0005737">
    <property type="term" value="C:cytoplasm"/>
    <property type="evidence" value="ECO:0007669"/>
    <property type="project" value="UniProtKB-SubCell"/>
</dbReference>
<dbReference type="AlphaFoldDB" id="A0A3A0VKZ2"/>
<accession>A0A3A0VKZ2</accession>
<dbReference type="GO" id="GO:0003700">
    <property type="term" value="F:DNA-binding transcription factor activity"/>
    <property type="evidence" value="ECO:0007669"/>
    <property type="project" value="InterPro"/>
</dbReference>
<dbReference type="GO" id="GO:0000156">
    <property type="term" value="F:phosphorelay response regulator activity"/>
    <property type="evidence" value="ECO:0007669"/>
    <property type="project" value="TreeGrafter"/>
</dbReference>
<dbReference type="InterPro" id="IPR011006">
    <property type="entry name" value="CheY-like_superfamily"/>
</dbReference>
<evidence type="ECO:0000256" key="8">
    <source>
        <dbReference type="ARBA" id="ARBA00023163"/>
    </source>
</evidence>
<evidence type="ECO:0000259" key="11">
    <source>
        <dbReference type="PROSITE" id="PS50110"/>
    </source>
</evidence>
<dbReference type="SUPFAM" id="SSF46785">
    <property type="entry name" value="Winged helix' DNA-binding domain"/>
    <property type="match status" value="1"/>
</dbReference>
<reference evidence="12 13" key="1">
    <citation type="journal article" date="2016" name="Front. Microbiol.">
        <title>Comprehensive Phylogenetic Analysis of Bovine Non-aureus Staphylococci Species Based on Whole-Genome Sequencing.</title>
        <authorList>
            <person name="Naushad S."/>
            <person name="Barkema H.W."/>
            <person name="Luby C."/>
            <person name="Condas L.A."/>
            <person name="Nobrega D.B."/>
            <person name="Carson D.A."/>
            <person name="De Buck J."/>
        </authorList>
    </citation>
    <scope>NUCLEOTIDE SEQUENCE [LARGE SCALE GENOMIC DNA]</scope>
    <source>
        <strain evidence="12 13">SNUC 4781</strain>
    </source>
</reference>
<dbReference type="CDD" id="cd19925">
    <property type="entry name" value="REC_citrate_TCS"/>
    <property type="match status" value="1"/>
</dbReference>
<name>A0A3A0VKZ2_STAGA</name>
<dbReference type="InterPro" id="IPR024187">
    <property type="entry name" value="Sig_transdc_resp-reg_cit/mal"/>
</dbReference>
<dbReference type="GO" id="GO:0003677">
    <property type="term" value="F:DNA binding"/>
    <property type="evidence" value="ECO:0007669"/>
    <property type="project" value="UniProtKB-KW"/>
</dbReference>
<evidence type="ECO:0000313" key="12">
    <source>
        <dbReference type="EMBL" id="RIP34898.1"/>
    </source>
</evidence>
<evidence type="ECO:0000256" key="10">
    <source>
        <dbReference type="PROSITE-ProRule" id="PRU00169"/>
    </source>
</evidence>
<keyword evidence="2 9" id="KW-0963">Cytoplasm</keyword>
<keyword evidence="3 10" id="KW-0597">Phosphoprotein</keyword>
<evidence type="ECO:0000256" key="9">
    <source>
        <dbReference type="PIRNR" id="PIRNR006171"/>
    </source>
</evidence>
<feature type="domain" description="Response regulatory" evidence="11">
    <location>
        <begin position="3"/>
        <end position="119"/>
    </location>
</feature>
<evidence type="ECO:0000256" key="2">
    <source>
        <dbReference type="ARBA" id="ARBA00022490"/>
    </source>
</evidence>
<dbReference type="Gene3D" id="3.40.50.2300">
    <property type="match status" value="1"/>
</dbReference>